<dbReference type="EMBL" id="AP024824">
    <property type="protein sequence ID" value="BCZ20067.1"/>
    <property type="molecule type" value="Genomic_DNA"/>
</dbReference>
<dbReference type="InterPro" id="IPR000525">
    <property type="entry name" value="Initiator_Rep_WH1"/>
</dbReference>
<accession>A0ABM7SJA1</accession>
<gene>
    <name evidence="5" type="ORF">NHP190012_17090</name>
</gene>
<dbReference type="InterPro" id="IPR036390">
    <property type="entry name" value="WH_DNA-bd_sf"/>
</dbReference>
<dbReference type="InterPro" id="IPR036388">
    <property type="entry name" value="WH-like_DNA-bd_sf"/>
</dbReference>
<dbReference type="Pfam" id="PF21205">
    <property type="entry name" value="Rep3_C"/>
    <property type="match status" value="1"/>
</dbReference>
<evidence type="ECO:0000313" key="5">
    <source>
        <dbReference type="EMBL" id="BCZ20067.1"/>
    </source>
</evidence>
<organism evidence="5 6">
    <name type="scientific">Helicobacter gastrofelis</name>
    <dbReference type="NCBI Taxonomy" id="2849642"/>
    <lineage>
        <taxon>Bacteria</taxon>
        <taxon>Pseudomonadati</taxon>
        <taxon>Campylobacterota</taxon>
        <taxon>Epsilonproteobacteria</taxon>
        <taxon>Campylobacterales</taxon>
        <taxon>Helicobacteraceae</taxon>
        <taxon>Helicobacter</taxon>
    </lineage>
</organism>
<name>A0ABM7SJA1_9HELI</name>
<evidence type="ECO:0000256" key="3">
    <source>
        <dbReference type="SAM" id="MobiDB-lite"/>
    </source>
</evidence>
<geneLocation type="plasmid" evidence="5 6">
    <name>pNHP190012_5</name>
</geneLocation>
<keyword evidence="6" id="KW-1185">Reference proteome</keyword>
<reference evidence="5 6" key="1">
    <citation type="submission" date="2021-07" db="EMBL/GenBank/DDBJ databases">
        <title>Novel Helicobacter sp. Isolated from a cat.</title>
        <authorList>
            <person name="Rimbara E."/>
            <person name="Suzuki M."/>
        </authorList>
    </citation>
    <scope>NUCLEOTIDE SEQUENCE [LARGE SCALE GENOMIC DNA]</scope>
    <source>
        <strain evidence="6">NHP19-012</strain>
        <plasmid evidence="5 6">pNHP190012_5</plasmid>
    </source>
</reference>
<evidence type="ECO:0000313" key="6">
    <source>
        <dbReference type="Proteomes" id="UP000826146"/>
    </source>
</evidence>
<feature type="region of interest" description="Disordered" evidence="3">
    <location>
        <begin position="51"/>
        <end position="100"/>
    </location>
</feature>
<dbReference type="RefSeq" id="WP_221272707.1">
    <property type="nucleotide sequence ID" value="NZ_AP024824.1"/>
</dbReference>
<feature type="compositionally biased region" description="Low complexity" evidence="3">
    <location>
        <begin position="58"/>
        <end position="100"/>
    </location>
</feature>
<comment type="similarity">
    <text evidence="1">Belongs to the initiator RepB protein family.</text>
</comment>
<keyword evidence="2" id="KW-0175">Coiled coil</keyword>
<evidence type="ECO:0000256" key="1">
    <source>
        <dbReference type="ARBA" id="ARBA00038283"/>
    </source>
</evidence>
<evidence type="ECO:0000259" key="4">
    <source>
        <dbReference type="Pfam" id="PF01051"/>
    </source>
</evidence>
<dbReference type="Pfam" id="PF01051">
    <property type="entry name" value="Rep3_N"/>
    <property type="match status" value="1"/>
</dbReference>
<proteinExistence type="inferred from homology"/>
<sequence length="546" mass="62780">MNPEQQKQALIQQLHGLQALINAETNAVLKGVLEQEKSECLQKLLALAPQPPQLPRFTQDQTTTTNTLEQQPATPTTTTETPTQDQNQPTAQQQPTTTKVITQNTTTIPNAIAEKYVTFHNDVNSVSLGKLGTLEANLLFAIFQKLKDREDELLVFDLDEIKKMTHAVKISHSDLSGVVKRLWKNIKAASFWALYPLADENIMLFRKFRINYHDTKKTQVKSIEIQVNMPYFGYLLNYLHGNFTSFELLEFQNISGKYAKTLYRLLKQWKSTGVPPKMEWGEFRTLMGISEKIKLVRVIEYEILKPAVQELQKLPHFENLCYEKIKTKGMGNRITHIQFYFEPIAKTSKDREQAKRDIRTIAWEIRSKKAVKQIKQSMEQLKQAKQDSEILEVVSMAFYKPQDPSVVLVVDGIQPAKDGYEILVKYYREGKEFQARSAVLADKEAFLTAMAKGGYQIVDLQAQQLPTPKQPQAINSNNDLTEYIGRNLYMNNNGISSSLKITDITRIENGKVRVDIKDIDKPRKTLNPFILDNVKHFKSWFKKYME</sequence>
<feature type="domain" description="Initiator Rep protein WH1" evidence="4">
    <location>
        <begin position="117"/>
        <end position="267"/>
    </location>
</feature>
<dbReference type="Gene3D" id="1.10.10.10">
    <property type="entry name" value="Winged helix-like DNA-binding domain superfamily/Winged helix DNA-binding domain"/>
    <property type="match status" value="1"/>
</dbReference>
<feature type="coiled-coil region" evidence="2">
    <location>
        <begin position="367"/>
        <end position="394"/>
    </location>
</feature>
<dbReference type="SUPFAM" id="SSF46785">
    <property type="entry name" value="Winged helix' DNA-binding domain"/>
    <property type="match status" value="1"/>
</dbReference>
<protein>
    <recommendedName>
        <fullName evidence="4">Initiator Rep protein WH1 domain-containing protein</fullName>
    </recommendedName>
</protein>
<dbReference type="Proteomes" id="UP000826146">
    <property type="component" value="Plasmid pNHP190012_5"/>
</dbReference>
<keyword evidence="5" id="KW-0614">Plasmid</keyword>
<evidence type="ECO:0000256" key="2">
    <source>
        <dbReference type="SAM" id="Coils"/>
    </source>
</evidence>